<evidence type="ECO:0000313" key="2">
    <source>
        <dbReference type="EMBL" id="KAJ1255006.1"/>
    </source>
</evidence>
<organism evidence="2 3">
    <name type="scientific">Paspalum vaginatum</name>
    <name type="common">seashore paspalum</name>
    <dbReference type="NCBI Taxonomy" id="158149"/>
    <lineage>
        <taxon>Eukaryota</taxon>
        <taxon>Viridiplantae</taxon>
        <taxon>Streptophyta</taxon>
        <taxon>Embryophyta</taxon>
        <taxon>Tracheophyta</taxon>
        <taxon>Spermatophyta</taxon>
        <taxon>Magnoliopsida</taxon>
        <taxon>Liliopsida</taxon>
        <taxon>Poales</taxon>
        <taxon>Poaceae</taxon>
        <taxon>PACMAD clade</taxon>
        <taxon>Panicoideae</taxon>
        <taxon>Andropogonodae</taxon>
        <taxon>Paspaleae</taxon>
        <taxon>Paspalinae</taxon>
        <taxon>Paspalum</taxon>
    </lineage>
</organism>
<keyword evidence="3" id="KW-1185">Reference proteome</keyword>
<feature type="compositionally biased region" description="Basic and acidic residues" evidence="1">
    <location>
        <begin position="42"/>
        <end position="51"/>
    </location>
</feature>
<dbReference type="Proteomes" id="UP001164776">
    <property type="component" value="Unassembled WGS sequence"/>
</dbReference>
<name>A0A9W7X9R4_9POAL</name>
<comment type="caution">
    <text evidence="2">The sequence shown here is derived from an EMBL/GenBank/DDBJ whole genome shotgun (WGS) entry which is preliminary data.</text>
</comment>
<accession>A0A9W7X9R4</accession>
<gene>
    <name evidence="2" type="ORF">BS78_K298500</name>
</gene>
<dbReference type="AlphaFoldDB" id="A0A9W7X9R4"/>
<reference evidence="2 3" key="1">
    <citation type="submission" date="2022-10" db="EMBL/GenBank/DDBJ databases">
        <title>WGS assembly of Paspalum vaginatum 540-79.</title>
        <authorList>
            <person name="Sun G."/>
            <person name="Wase N."/>
            <person name="Shu S."/>
            <person name="Jenkins J."/>
            <person name="Zhou B."/>
            <person name="Torres-Rodriguez J."/>
            <person name="Chen C."/>
            <person name="Sandor L."/>
            <person name="Plott C."/>
            <person name="Yoshinga Y."/>
            <person name="Daum C."/>
            <person name="Qi P."/>
            <person name="Barry K."/>
            <person name="Lipzen A."/>
            <person name="Berry L."/>
            <person name="Pedersen C."/>
            <person name="Gottilla T."/>
            <person name="Foltz A."/>
            <person name="Yu H."/>
            <person name="O'Malley R."/>
            <person name="Zhang C."/>
            <person name="Devos K."/>
            <person name="Sigmon B."/>
            <person name="Yu B."/>
            <person name="Obata T."/>
            <person name="Schmutz J."/>
            <person name="Schnable J."/>
        </authorList>
    </citation>
    <scope>NUCLEOTIDE SEQUENCE [LARGE SCALE GENOMIC DNA]</scope>
    <source>
        <strain evidence="3">cv. 540-79</strain>
    </source>
</reference>
<evidence type="ECO:0000256" key="1">
    <source>
        <dbReference type="SAM" id="MobiDB-lite"/>
    </source>
</evidence>
<feature type="compositionally biased region" description="Low complexity" evidence="1">
    <location>
        <begin position="88"/>
        <end position="99"/>
    </location>
</feature>
<protein>
    <submittedName>
        <fullName evidence="2">Uncharacterized protein</fullName>
    </submittedName>
</protein>
<feature type="region of interest" description="Disordered" evidence="1">
    <location>
        <begin position="42"/>
        <end position="122"/>
    </location>
</feature>
<proteinExistence type="predicted"/>
<evidence type="ECO:0000313" key="3">
    <source>
        <dbReference type="Proteomes" id="UP001164776"/>
    </source>
</evidence>
<dbReference type="EMBL" id="MU629836">
    <property type="protein sequence ID" value="KAJ1255006.1"/>
    <property type="molecule type" value="Genomic_DNA"/>
</dbReference>
<sequence length="122" mass="13147">MMRYMGRPNLGSVGHNLSFLPAGVFWHLVAHELLDPEEGISRQHTRVEGNKGWRRPRRGELRPAGGELPVGVAGRPRADDGEGVSFVAGRARAGRPGAPAEERGSAGRICGRRRGSGWRSSG</sequence>